<organism evidence="8 9">
    <name type="scientific">Desulfotruncus arcticus DSM 17038</name>
    <dbReference type="NCBI Taxonomy" id="1121424"/>
    <lineage>
        <taxon>Bacteria</taxon>
        <taxon>Bacillati</taxon>
        <taxon>Bacillota</taxon>
        <taxon>Clostridia</taxon>
        <taxon>Eubacteriales</taxon>
        <taxon>Desulfallaceae</taxon>
        <taxon>Desulfotruncus</taxon>
    </lineage>
</organism>
<keyword evidence="9" id="KW-1185">Reference proteome</keyword>
<name>A0A1I2V4P5_9FIRM</name>
<dbReference type="PANTHER" id="PTHR33545:SF5">
    <property type="entry name" value="UPF0750 MEMBRANE PROTEIN YITT"/>
    <property type="match status" value="1"/>
</dbReference>
<dbReference type="STRING" id="341036.SAMN05660649_02907"/>
<feature type="transmembrane region" description="Helical" evidence="6">
    <location>
        <begin position="160"/>
        <end position="182"/>
    </location>
</feature>
<dbReference type="AlphaFoldDB" id="A0A1I2V4P5"/>
<sequence length="298" mass="32677">MIDAVHYLHRLNISPAGAKRAAGNLLMISIGAFIVALNINTLVIPYHLITGGISGLAIILKYVINTPVYLMILVLNIPIFWWGYREINQRFLFYSLAGTVALSALLPLTRNLITVPQLDLVLAAIFSGVLNGVGFGLIFKFQGSTGGTDIIAVLMKKKKNLGLGEVTFYSNLIIIVISLLFFPVEIGLYTIISIFITGKVVDSVITGLNTNKSVIIISEHATHIADQIINELHRGVTFFSGHGAYLKMHKSVLNCVINRFELARLKEIVLHIDPNAFMYISDASEVLGKGFTGPNRQN</sequence>
<evidence type="ECO:0000256" key="4">
    <source>
        <dbReference type="ARBA" id="ARBA00022989"/>
    </source>
</evidence>
<evidence type="ECO:0000259" key="7">
    <source>
        <dbReference type="Pfam" id="PF10035"/>
    </source>
</evidence>
<keyword evidence="4 6" id="KW-1133">Transmembrane helix</keyword>
<evidence type="ECO:0000256" key="3">
    <source>
        <dbReference type="ARBA" id="ARBA00022692"/>
    </source>
</evidence>
<dbReference type="RefSeq" id="WP_238456468.1">
    <property type="nucleotide sequence ID" value="NZ_FOOX01000010.1"/>
</dbReference>
<keyword evidence="2" id="KW-1003">Cell membrane</keyword>
<gene>
    <name evidence="8" type="ORF">SAMN05660649_02907</name>
</gene>
<feature type="transmembrane region" description="Helical" evidence="6">
    <location>
        <begin position="66"/>
        <end position="84"/>
    </location>
</feature>
<feature type="transmembrane region" description="Helical" evidence="6">
    <location>
        <begin position="120"/>
        <end position="139"/>
    </location>
</feature>
<proteinExistence type="predicted"/>
<dbReference type="InterPro" id="IPR051461">
    <property type="entry name" value="UPF0750_membrane"/>
</dbReference>
<evidence type="ECO:0000256" key="5">
    <source>
        <dbReference type="ARBA" id="ARBA00023136"/>
    </source>
</evidence>
<dbReference type="Pfam" id="PF10035">
    <property type="entry name" value="DUF2179"/>
    <property type="match status" value="1"/>
</dbReference>
<dbReference type="Gene3D" id="3.30.70.120">
    <property type="match status" value="1"/>
</dbReference>
<keyword evidence="3 6" id="KW-0812">Transmembrane</keyword>
<dbReference type="PIRSF" id="PIRSF006483">
    <property type="entry name" value="Membrane_protein_YitT"/>
    <property type="match status" value="1"/>
</dbReference>
<comment type="subcellular location">
    <subcellularLocation>
        <location evidence="1">Cell membrane</location>
        <topology evidence="1">Multi-pass membrane protein</topology>
    </subcellularLocation>
</comment>
<evidence type="ECO:0000313" key="9">
    <source>
        <dbReference type="Proteomes" id="UP000199337"/>
    </source>
</evidence>
<dbReference type="Proteomes" id="UP000199337">
    <property type="component" value="Unassembled WGS sequence"/>
</dbReference>
<evidence type="ECO:0000256" key="6">
    <source>
        <dbReference type="SAM" id="Phobius"/>
    </source>
</evidence>
<accession>A0A1I2V4P5</accession>
<dbReference type="CDD" id="cd16380">
    <property type="entry name" value="YitT_C"/>
    <property type="match status" value="1"/>
</dbReference>
<protein>
    <submittedName>
        <fullName evidence="8">Uncharacterized membrane-anchored protein YitT, contains DUF161 and DUF2179 domains</fullName>
    </submittedName>
</protein>
<dbReference type="EMBL" id="FOOX01000010">
    <property type="protein sequence ID" value="SFG84384.1"/>
    <property type="molecule type" value="Genomic_DNA"/>
</dbReference>
<evidence type="ECO:0000256" key="1">
    <source>
        <dbReference type="ARBA" id="ARBA00004651"/>
    </source>
</evidence>
<dbReference type="InterPro" id="IPR015867">
    <property type="entry name" value="N-reg_PII/ATP_PRibTrfase_C"/>
</dbReference>
<dbReference type="GO" id="GO:0005886">
    <property type="term" value="C:plasma membrane"/>
    <property type="evidence" value="ECO:0007669"/>
    <property type="project" value="UniProtKB-SubCell"/>
</dbReference>
<dbReference type="InterPro" id="IPR019264">
    <property type="entry name" value="DUF2179"/>
</dbReference>
<evidence type="ECO:0000256" key="2">
    <source>
        <dbReference type="ARBA" id="ARBA00022475"/>
    </source>
</evidence>
<dbReference type="Pfam" id="PF02588">
    <property type="entry name" value="YitT_membrane"/>
    <property type="match status" value="1"/>
</dbReference>
<dbReference type="InterPro" id="IPR003740">
    <property type="entry name" value="YitT"/>
</dbReference>
<feature type="transmembrane region" description="Helical" evidence="6">
    <location>
        <begin position="91"/>
        <end position="108"/>
    </location>
</feature>
<evidence type="ECO:0000313" key="8">
    <source>
        <dbReference type="EMBL" id="SFG84384.1"/>
    </source>
</evidence>
<feature type="transmembrane region" description="Helical" evidence="6">
    <location>
        <begin position="21"/>
        <end position="46"/>
    </location>
</feature>
<feature type="transmembrane region" description="Helical" evidence="6">
    <location>
        <begin position="188"/>
        <end position="208"/>
    </location>
</feature>
<keyword evidence="5 6" id="KW-0472">Membrane</keyword>
<dbReference type="PANTHER" id="PTHR33545">
    <property type="entry name" value="UPF0750 MEMBRANE PROTEIN YITT-RELATED"/>
    <property type="match status" value="1"/>
</dbReference>
<feature type="domain" description="DUF2179" evidence="7">
    <location>
        <begin position="234"/>
        <end position="288"/>
    </location>
</feature>
<reference evidence="9" key="1">
    <citation type="submission" date="2016-10" db="EMBL/GenBank/DDBJ databases">
        <authorList>
            <person name="Varghese N."/>
            <person name="Submissions S."/>
        </authorList>
    </citation>
    <scope>NUCLEOTIDE SEQUENCE [LARGE SCALE GENOMIC DNA]</scope>
    <source>
        <strain evidence="9">DSM 17038</strain>
    </source>
</reference>